<dbReference type="Pfam" id="PF00474">
    <property type="entry name" value="SSF"/>
    <property type="match status" value="1"/>
</dbReference>
<evidence type="ECO:0000256" key="10">
    <source>
        <dbReference type="ARBA" id="ARBA00023201"/>
    </source>
</evidence>
<sequence>MDGSDDTDGSMHNSFGIIDCAVFAGMLAISAVVGVYQAYKSRKNENAVREYLVGGQNMSIFPITMSLIASYISGITILGFPAEMYVYGTQLWCVVIADSFVSLTMAVVYLPVFYGLGITSSYEYLNLRFNGVVRFMGSAIFLIKMLLYIPLVIYVPALAFNQVTGMNLHAIAVLVCAVCIFYTTLVRRGSKRSIDVLVLFLL</sequence>
<comment type="subcellular location">
    <subcellularLocation>
        <location evidence="1">Cell membrane</location>
        <topology evidence="1">Multi-pass membrane protein</topology>
    </subcellularLocation>
</comment>
<evidence type="ECO:0000256" key="4">
    <source>
        <dbReference type="ARBA" id="ARBA00022475"/>
    </source>
</evidence>
<dbReference type="PANTHER" id="PTHR42985">
    <property type="entry name" value="SODIUM-COUPLED MONOCARBOXYLATE TRANSPORTER"/>
    <property type="match status" value="1"/>
</dbReference>
<dbReference type="GO" id="GO:0006814">
    <property type="term" value="P:sodium ion transport"/>
    <property type="evidence" value="ECO:0007669"/>
    <property type="project" value="UniProtKB-KW"/>
</dbReference>
<protein>
    <submittedName>
        <fullName evidence="13">Sodium-coupled monocarboxylate transporter 1</fullName>
    </submittedName>
</protein>
<reference evidence="13" key="1">
    <citation type="submission" date="2011-11" db="EMBL/GenBank/DDBJ databases">
        <title>Decoding the brain transcriptome of the Eastern honeybee (Apis cerana) based on pyrosequencing.</title>
        <authorList>
            <person name="Sun L."/>
            <person name="Zheng H."/>
            <person name="Wang Y."/>
            <person name="Xie X."/>
            <person name="Zhu Y."/>
            <person name="Gu W."/>
            <person name="Wang S."/>
        </authorList>
    </citation>
    <scope>NUCLEOTIDE SEQUENCE</scope>
    <source>
        <tissue evidence="13">Brain</tissue>
    </source>
</reference>
<dbReference type="GO" id="GO:0015293">
    <property type="term" value="F:symporter activity"/>
    <property type="evidence" value="ECO:0007669"/>
    <property type="project" value="TreeGrafter"/>
</dbReference>
<keyword evidence="9 12" id="KW-0472">Membrane</keyword>
<evidence type="ECO:0000256" key="12">
    <source>
        <dbReference type="SAM" id="Phobius"/>
    </source>
</evidence>
<dbReference type="PANTHER" id="PTHR42985:SF21">
    <property type="entry name" value="SODIUM-DEPENDENT MULTIVITAMIN TRANSPORTER-LIKE PROTEIN"/>
    <property type="match status" value="1"/>
</dbReference>
<keyword evidence="8" id="KW-0406">Ion transport</keyword>
<comment type="similarity">
    <text evidence="2 11">Belongs to the sodium:solute symporter (SSF) (TC 2.A.21) family.</text>
</comment>
<keyword evidence="7" id="KW-0915">Sodium</keyword>
<dbReference type="EMBL" id="JR053656">
    <property type="protein sequence ID" value="AEY61989.1"/>
    <property type="molecule type" value="mRNA"/>
</dbReference>
<dbReference type="PROSITE" id="PS50283">
    <property type="entry name" value="NA_SOLUT_SYMP_3"/>
    <property type="match status" value="1"/>
</dbReference>
<feature type="transmembrane region" description="Helical" evidence="12">
    <location>
        <begin position="60"/>
        <end position="80"/>
    </location>
</feature>
<evidence type="ECO:0000256" key="7">
    <source>
        <dbReference type="ARBA" id="ARBA00023053"/>
    </source>
</evidence>
<name>V9IMV6_APICE</name>
<dbReference type="InterPro" id="IPR051163">
    <property type="entry name" value="Sodium:Solute_Symporter_SSF"/>
</dbReference>
<feature type="transmembrane region" description="Helical" evidence="12">
    <location>
        <begin position="166"/>
        <end position="185"/>
    </location>
</feature>
<gene>
    <name evidence="13" type="ORF">ACCB14877</name>
</gene>
<evidence type="ECO:0000256" key="5">
    <source>
        <dbReference type="ARBA" id="ARBA00022692"/>
    </source>
</evidence>
<evidence type="ECO:0000256" key="1">
    <source>
        <dbReference type="ARBA" id="ARBA00004651"/>
    </source>
</evidence>
<organism evidence="13">
    <name type="scientific">Apis cerana</name>
    <name type="common">Indian honeybee</name>
    <dbReference type="NCBI Taxonomy" id="7461"/>
    <lineage>
        <taxon>Eukaryota</taxon>
        <taxon>Metazoa</taxon>
        <taxon>Ecdysozoa</taxon>
        <taxon>Arthropoda</taxon>
        <taxon>Hexapoda</taxon>
        <taxon>Insecta</taxon>
        <taxon>Pterygota</taxon>
        <taxon>Neoptera</taxon>
        <taxon>Endopterygota</taxon>
        <taxon>Hymenoptera</taxon>
        <taxon>Apocrita</taxon>
        <taxon>Aculeata</taxon>
        <taxon>Apoidea</taxon>
        <taxon>Anthophila</taxon>
        <taxon>Apidae</taxon>
        <taxon>Apis</taxon>
    </lineage>
</organism>
<dbReference type="AlphaFoldDB" id="V9IMV6"/>
<dbReference type="Gene3D" id="1.20.1730.10">
    <property type="entry name" value="Sodium/glucose cotransporter"/>
    <property type="match status" value="1"/>
</dbReference>
<accession>V9IMV6</accession>
<dbReference type="InterPro" id="IPR038377">
    <property type="entry name" value="Na/Glc_symporter_sf"/>
</dbReference>
<evidence type="ECO:0000256" key="11">
    <source>
        <dbReference type="RuleBase" id="RU362091"/>
    </source>
</evidence>
<keyword evidence="3" id="KW-0813">Transport</keyword>
<feature type="transmembrane region" description="Helical" evidence="12">
    <location>
        <begin position="100"/>
        <end position="118"/>
    </location>
</feature>
<evidence type="ECO:0000256" key="6">
    <source>
        <dbReference type="ARBA" id="ARBA00022989"/>
    </source>
</evidence>
<keyword evidence="10" id="KW-0739">Sodium transport</keyword>
<evidence type="ECO:0000256" key="2">
    <source>
        <dbReference type="ARBA" id="ARBA00006434"/>
    </source>
</evidence>
<feature type="transmembrane region" description="Helical" evidence="12">
    <location>
        <begin position="139"/>
        <end position="160"/>
    </location>
</feature>
<keyword evidence="5 12" id="KW-0812">Transmembrane</keyword>
<evidence type="ECO:0000256" key="9">
    <source>
        <dbReference type="ARBA" id="ARBA00023136"/>
    </source>
</evidence>
<evidence type="ECO:0000256" key="3">
    <source>
        <dbReference type="ARBA" id="ARBA00022448"/>
    </source>
</evidence>
<feature type="transmembrane region" description="Helical" evidence="12">
    <location>
        <begin position="15"/>
        <end position="39"/>
    </location>
</feature>
<dbReference type="InterPro" id="IPR001734">
    <property type="entry name" value="Na/solute_symporter"/>
</dbReference>
<evidence type="ECO:0000256" key="8">
    <source>
        <dbReference type="ARBA" id="ARBA00023065"/>
    </source>
</evidence>
<keyword evidence="6 12" id="KW-1133">Transmembrane helix</keyword>
<evidence type="ECO:0000313" key="13">
    <source>
        <dbReference type="EMBL" id="AEY61989.1"/>
    </source>
</evidence>
<proteinExistence type="evidence at transcript level"/>
<dbReference type="GO" id="GO:0005886">
    <property type="term" value="C:plasma membrane"/>
    <property type="evidence" value="ECO:0007669"/>
    <property type="project" value="UniProtKB-SubCell"/>
</dbReference>
<keyword evidence="4" id="KW-1003">Cell membrane</keyword>